<name>A0A7W7QZN5_KITKI</name>
<evidence type="ECO:0000313" key="3">
    <source>
        <dbReference type="Proteomes" id="UP000540506"/>
    </source>
</evidence>
<evidence type="ECO:0000256" key="1">
    <source>
        <dbReference type="SAM" id="Phobius"/>
    </source>
</evidence>
<dbReference type="NCBIfam" id="NF041681">
    <property type="entry name" value="HGxxPAAW"/>
    <property type="match status" value="1"/>
</dbReference>
<gene>
    <name evidence="2" type="ORF">FHR34_001784</name>
</gene>
<comment type="caution">
    <text evidence="2">The sequence shown here is derived from an EMBL/GenBank/DDBJ whole genome shotgun (WGS) entry which is preliminary data.</text>
</comment>
<keyword evidence="1" id="KW-0472">Membrane</keyword>
<feature type="transmembrane region" description="Helical" evidence="1">
    <location>
        <begin position="12"/>
        <end position="31"/>
    </location>
</feature>
<dbReference type="RefSeq" id="WP_184934907.1">
    <property type="nucleotide sequence ID" value="NZ_JACHJV010000001.1"/>
</dbReference>
<organism evidence="2 3">
    <name type="scientific">Kitasatospora kifunensis</name>
    <name type="common">Streptomyces kifunensis</name>
    <dbReference type="NCBI Taxonomy" id="58351"/>
    <lineage>
        <taxon>Bacteria</taxon>
        <taxon>Bacillati</taxon>
        <taxon>Actinomycetota</taxon>
        <taxon>Actinomycetes</taxon>
        <taxon>Kitasatosporales</taxon>
        <taxon>Streptomycetaceae</taxon>
        <taxon>Kitasatospora</taxon>
    </lineage>
</organism>
<keyword evidence="1" id="KW-0812">Transmembrane</keyword>
<proteinExistence type="predicted"/>
<dbReference type="Proteomes" id="UP000540506">
    <property type="component" value="Unassembled WGS sequence"/>
</dbReference>
<evidence type="ECO:0000313" key="2">
    <source>
        <dbReference type="EMBL" id="MBB4922791.1"/>
    </source>
</evidence>
<reference evidence="2 3" key="1">
    <citation type="submission" date="2020-08" db="EMBL/GenBank/DDBJ databases">
        <title>Sequencing the genomes of 1000 actinobacteria strains.</title>
        <authorList>
            <person name="Klenk H.-P."/>
        </authorList>
    </citation>
    <scope>NUCLEOTIDE SEQUENCE [LARGE SCALE GENOMIC DNA]</scope>
    <source>
        <strain evidence="2 3">DSM 41654</strain>
    </source>
</reference>
<feature type="transmembrane region" description="Helical" evidence="1">
    <location>
        <begin position="37"/>
        <end position="55"/>
    </location>
</feature>
<accession>A0A7W7QZN5</accession>
<dbReference type="InterPro" id="IPR046550">
    <property type="entry name" value="DUF6704"/>
</dbReference>
<sequence>MSSQAHGHTPAAWTGSAIVFVGFCVSGAAMIMASVPIFWAGVAVILIGGVVGKAMSMAGMGKTPDLAVAKVLAEARRGVTAKPEATEAVTATAAAH</sequence>
<protein>
    <submittedName>
        <fullName evidence="2">ABC-type dipeptide/oligopeptide/nickel transport system permease component</fullName>
    </submittedName>
</protein>
<keyword evidence="3" id="KW-1185">Reference proteome</keyword>
<dbReference type="Pfam" id="PF20447">
    <property type="entry name" value="DUF6704"/>
    <property type="match status" value="1"/>
</dbReference>
<dbReference type="AlphaFoldDB" id="A0A7W7QZN5"/>
<dbReference type="EMBL" id="JACHJV010000001">
    <property type="protein sequence ID" value="MBB4922791.1"/>
    <property type="molecule type" value="Genomic_DNA"/>
</dbReference>
<keyword evidence="1" id="KW-1133">Transmembrane helix</keyword>